<sequence>MNTTDRTGPRGLSSLIPVQAPTTAGQRAAAQMLGLREVTLPAAVVSAAAELLAEHLDDPDPVTREATAVVLARLRAAVGPEQPQDGATGSTGPDR</sequence>
<dbReference type="EMBL" id="CP159872">
    <property type="protein sequence ID" value="XCM82760.1"/>
    <property type="molecule type" value="Genomic_DNA"/>
</dbReference>
<organism evidence="1">
    <name type="scientific">Kitasatospora camelliae</name>
    <dbReference type="NCBI Taxonomy" id="3156397"/>
    <lineage>
        <taxon>Bacteria</taxon>
        <taxon>Bacillati</taxon>
        <taxon>Actinomycetota</taxon>
        <taxon>Actinomycetes</taxon>
        <taxon>Kitasatosporales</taxon>
        <taxon>Streptomycetaceae</taxon>
        <taxon>Kitasatospora</taxon>
    </lineage>
</organism>
<proteinExistence type="predicted"/>
<name>A0AAU8K236_9ACTN</name>
<dbReference type="KEGG" id="kcm:ABWK59_29520"/>
<dbReference type="RefSeq" id="WP_354643693.1">
    <property type="nucleotide sequence ID" value="NZ_CP159872.1"/>
</dbReference>
<dbReference type="AlphaFoldDB" id="A0AAU8K236"/>
<protein>
    <submittedName>
        <fullName evidence="1">Uncharacterized protein</fullName>
    </submittedName>
</protein>
<reference evidence="1" key="1">
    <citation type="submission" date="2024-06" db="EMBL/GenBank/DDBJ databases">
        <title>The genome sequences of Kitasatospora sp. strain HUAS MG31.</title>
        <authorList>
            <person name="Mo P."/>
        </authorList>
    </citation>
    <scope>NUCLEOTIDE SEQUENCE</scope>
    <source>
        <strain evidence="1">HUAS MG31</strain>
    </source>
</reference>
<evidence type="ECO:0000313" key="1">
    <source>
        <dbReference type="EMBL" id="XCM82760.1"/>
    </source>
</evidence>
<gene>
    <name evidence="1" type="ORF">ABWK59_29520</name>
</gene>
<accession>A0AAU8K236</accession>